<protein>
    <submittedName>
        <fullName evidence="1">Uncharacterized protein</fullName>
    </submittedName>
</protein>
<gene>
    <name evidence="1" type="ORF">INF30_11725</name>
</gene>
<comment type="caution">
    <text evidence="1">The sequence shown here is derived from an EMBL/GenBank/DDBJ whole genome shotgun (WGS) entry which is preliminary data.</text>
</comment>
<reference evidence="1 2" key="1">
    <citation type="submission" date="2020-10" db="EMBL/GenBank/DDBJ databases">
        <title>ChiBAC.</title>
        <authorList>
            <person name="Zenner C."/>
            <person name="Hitch T.C.A."/>
            <person name="Clavel T."/>
        </authorList>
    </citation>
    <scope>NUCLEOTIDE SEQUENCE [LARGE SCALE GENOMIC DNA]</scope>
    <source>
        <strain evidence="1 2">DSM 108991</strain>
    </source>
</reference>
<proteinExistence type="predicted"/>
<dbReference type="RefSeq" id="WP_226395332.1">
    <property type="nucleotide sequence ID" value="NZ_JADCKL010000011.1"/>
</dbReference>
<dbReference type="Proteomes" id="UP000758652">
    <property type="component" value="Unassembled WGS sequence"/>
</dbReference>
<accession>A0ABR9RLS1</accession>
<sequence>MTRGYFVLEQSGTVVKAAYLPADAYLQYGHGQEIIKAYAEGNEMELLEKFHERTDKRDIDHIRPGWYRETVYSGKDDFIEEFGYVLTNSSLSIYNFGKFLFRTKKEHAKTWLEVINSLDRFELAYLYSEDKLCYQWNQYHALFRDIARKINKGKSFMDLEQLLKDKNYIPSLLRDDHMMDVFHMPDRPAYQKPWNKGNASATFIVMREYGKWKVFLQLPFCRIPILSVYTSEKKAVEEIRQLLISKEPEMESFSEVVQLIEKYKTDPIIQEKDLIGLRKLLENKEQQRPWFAHQSRFTIDWIIEELLQRMRRRTD</sequence>
<organism evidence="1 2">
    <name type="scientific">Claveliimonas monacensis</name>
    <dbReference type="NCBI Taxonomy" id="2779351"/>
    <lineage>
        <taxon>Bacteria</taxon>
        <taxon>Bacillati</taxon>
        <taxon>Bacillota</taxon>
        <taxon>Clostridia</taxon>
        <taxon>Lachnospirales</taxon>
        <taxon>Lachnospiraceae</taxon>
        <taxon>Claveliimonas</taxon>
    </lineage>
</organism>
<evidence type="ECO:0000313" key="1">
    <source>
        <dbReference type="EMBL" id="MBE5063922.1"/>
    </source>
</evidence>
<keyword evidence="2" id="KW-1185">Reference proteome</keyword>
<name>A0ABR9RLS1_9FIRM</name>
<dbReference type="EMBL" id="JADCKL010000011">
    <property type="protein sequence ID" value="MBE5063922.1"/>
    <property type="molecule type" value="Genomic_DNA"/>
</dbReference>
<evidence type="ECO:0000313" key="2">
    <source>
        <dbReference type="Proteomes" id="UP000758652"/>
    </source>
</evidence>